<dbReference type="GO" id="GO:0008757">
    <property type="term" value="F:S-adenosylmethionine-dependent methyltransferase activity"/>
    <property type="evidence" value="ECO:0007669"/>
    <property type="project" value="UniProtKB-ARBA"/>
</dbReference>
<keyword evidence="2 5" id="KW-0808">Transferase</keyword>
<keyword evidence="3" id="KW-0949">S-adenosyl-L-methionine</keyword>
<comment type="caution">
    <text evidence="5">The sequence shown here is derived from an EMBL/GenBank/DDBJ whole genome shotgun (WGS) entry which is preliminary data.</text>
</comment>
<reference evidence="5 6" key="1">
    <citation type="submission" date="2024-06" db="EMBL/GenBank/DDBJ databases">
        <title>A chromosome level genome sequence of Diviner's sage (Salvia divinorum).</title>
        <authorList>
            <person name="Ford S.A."/>
            <person name="Ro D.-K."/>
            <person name="Ness R.W."/>
            <person name="Phillips M.A."/>
        </authorList>
    </citation>
    <scope>NUCLEOTIDE SEQUENCE [LARGE SCALE GENOMIC DNA]</scope>
    <source>
        <strain evidence="5">SAF-2024a</strain>
        <tissue evidence="5">Leaf</tissue>
    </source>
</reference>
<name>A0ABD1I1Z5_SALDI</name>
<evidence type="ECO:0000256" key="1">
    <source>
        <dbReference type="ARBA" id="ARBA00022603"/>
    </source>
</evidence>
<evidence type="ECO:0000256" key="3">
    <source>
        <dbReference type="ARBA" id="ARBA00022691"/>
    </source>
</evidence>
<feature type="domain" description="O-methyltransferase dimerisation" evidence="4">
    <location>
        <begin position="19"/>
        <end position="104"/>
    </location>
</feature>
<keyword evidence="6" id="KW-1185">Reference proteome</keyword>
<proteinExistence type="predicted"/>
<evidence type="ECO:0000313" key="6">
    <source>
        <dbReference type="Proteomes" id="UP001567538"/>
    </source>
</evidence>
<dbReference type="EMBL" id="JBEAFC010000003">
    <property type="protein sequence ID" value="KAL1562759.1"/>
    <property type="molecule type" value="Genomic_DNA"/>
</dbReference>
<protein>
    <submittedName>
        <fullName evidence="5">Xanthohumol 4-O-methyltransferase</fullName>
        <ecNumber evidence="5">2.1.1.240</ecNumber>
    </submittedName>
</protein>
<dbReference type="PROSITE" id="PS51683">
    <property type="entry name" value="SAM_OMT_II"/>
    <property type="match status" value="1"/>
</dbReference>
<dbReference type="InterPro" id="IPR036388">
    <property type="entry name" value="WH-like_DNA-bd_sf"/>
</dbReference>
<dbReference type="InterPro" id="IPR012967">
    <property type="entry name" value="COMT_dimerisation"/>
</dbReference>
<dbReference type="GO" id="GO:0032259">
    <property type="term" value="P:methylation"/>
    <property type="evidence" value="ECO:0007669"/>
    <property type="project" value="UniProtKB-KW"/>
</dbReference>
<dbReference type="PANTHER" id="PTHR11746">
    <property type="entry name" value="O-METHYLTRANSFERASE"/>
    <property type="match status" value="1"/>
</dbReference>
<keyword evidence="1 5" id="KW-0489">Methyltransferase</keyword>
<dbReference type="Gene3D" id="1.10.10.10">
    <property type="entry name" value="Winged helix-like DNA-binding domain superfamily/Winged helix DNA-binding domain"/>
    <property type="match status" value="1"/>
</dbReference>
<gene>
    <name evidence="5" type="primary">OMT2</name>
    <name evidence="5" type="ORF">AAHA92_05301</name>
</gene>
<evidence type="ECO:0000256" key="2">
    <source>
        <dbReference type="ARBA" id="ARBA00022679"/>
    </source>
</evidence>
<evidence type="ECO:0000259" key="4">
    <source>
        <dbReference type="Pfam" id="PF08100"/>
    </source>
</evidence>
<organism evidence="5 6">
    <name type="scientific">Salvia divinorum</name>
    <name type="common">Maria pastora</name>
    <name type="synonym">Diviner's sage</name>
    <dbReference type="NCBI Taxonomy" id="28513"/>
    <lineage>
        <taxon>Eukaryota</taxon>
        <taxon>Viridiplantae</taxon>
        <taxon>Streptophyta</taxon>
        <taxon>Embryophyta</taxon>
        <taxon>Tracheophyta</taxon>
        <taxon>Spermatophyta</taxon>
        <taxon>Magnoliopsida</taxon>
        <taxon>eudicotyledons</taxon>
        <taxon>Gunneridae</taxon>
        <taxon>Pentapetalae</taxon>
        <taxon>asterids</taxon>
        <taxon>lamiids</taxon>
        <taxon>Lamiales</taxon>
        <taxon>Lamiaceae</taxon>
        <taxon>Nepetoideae</taxon>
        <taxon>Mentheae</taxon>
        <taxon>Salviinae</taxon>
        <taxon>Salvia</taxon>
        <taxon>Salvia subgen. Calosphace</taxon>
    </lineage>
</organism>
<dbReference type="InterPro" id="IPR036390">
    <property type="entry name" value="WH_DNA-bd_sf"/>
</dbReference>
<dbReference type="AlphaFoldDB" id="A0ABD1I1Z5"/>
<evidence type="ECO:0000313" key="5">
    <source>
        <dbReference type="EMBL" id="KAL1562759.1"/>
    </source>
</evidence>
<sequence length="154" mass="17971">MAFANGLKHELLDSQTHVWNHLFNYINSMTLKCAIQLGIPDAIHKHDNPMTLFQLADALSINSAKSDALHRLMWILVHSKFFDKVKISKEDTYCLTGASRLLLRHEPLSMASFALVMLDSVSMDPWHRMSEWFRDERSSPFETEHGFMFWECWN</sequence>
<dbReference type="SUPFAM" id="SSF46785">
    <property type="entry name" value="Winged helix' DNA-binding domain"/>
    <property type="match status" value="1"/>
</dbReference>
<dbReference type="Gene3D" id="3.40.50.150">
    <property type="entry name" value="Vaccinia Virus protein VP39"/>
    <property type="match status" value="1"/>
</dbReference>
<dbReference type="InterPro" id="IPR029063">
    <property type="entry name" value="SAM-dependent_MTases_sf"/>
</dbReference>
<dbReference type="Pfam" id="PF08100">
    <property type="entry name" value="Dimerisation"/>
    <property type="match status" value="1"/>
</dbReference>
<dbReference type="GO" id="GO:0102303">
    <property type="term" value="F:resveratrol 3,5-O-dimethyltransferase activity"/>
    <property type="evidence" value="ECO:0007669"/>
    <property type="project" value="UniProtKB-EC"/>
</dbReference>
<dbReference type="EC" id="2.1.1.240" evidence="5"/>
<dbReference type="Proteomes" id="UP001567538">
    <property type="component" value="Unassembled WGS sequence"/>
</dbReference>
<dbReference type="FunFam" id="1.10.10.10:FF:000213">
    <property type="entry name" value="Coniferyl alcohol 9-O-methyltransferase"/>
    <property type="match status" value="1"/>
</dbReference>
<dbReference type="InterPro" id="IPR016461">
    <property type="entry name" value="COMT-like"/>
</dbReference>
<accession>A0ABD1I1Z5</accession>